<protein>
    <submittedName>
        <fullName evidence="1">CRISPR-associated protein</fullName>
    </submittedName>
</protein>
<evidence type="ECO:0000313" key="1">
    <source>
        <dbReference type="EMBL" id="MBD2568857.1"/>
    </source>
</evidence>
<sequence>MCKYKYIIIIRPLGFLYGSAGAFLSPENLVGRSGEKFPPSAAVLSGLFFSAKLADKNFPKPEAEETHEKFTQKLHTAGPFWAKSGYEQNFYVPIPWHRIIAGDKEKYRDEWVLDKNGNWQRQRQYQEDEDKLEPAFTWQTITSWNKNKLDCATHPWDYVSFLHPHMKDDQRHSKEKDGLFLESAVQMPEDTCLIYLSSHKLKNGWYRFGGENHIVEIECEEIKNSEVIKVFDQKIQQAFALISPAVWGSTRFSYRFPQHPDLVSYFPEDKTKLLTDKAIPYRFNSAGRLGRGRYAVPAGSVYVLPKPLNKTWSEFDENWFPNQGYSLQKIGSGLCLPVEIKGLQKYQETQLVNQ</sequence>
<organism evidence="1 2">
    <name type="scientific">Anabaena lutea FACHB-196</name>
    <dbReference type="NCBI Taxonomy" id="2692881"/>
    <lineage>
        <taxon>Bacteria</taxon>
        <taxon>Bacillati</taxon>
        <taxon>Cyanobacteriota</taxon>
        <taxon>Cyanophyceae</taxon>
        <taxon>Nostocales</taxon>
        <taxon>Nostocaceae</taxon>
        <taxon>Anabaena</taxon>
    </lineage>
</organism>
<comment type="caution">
    <text evidence="1">The sequence shown here is derived from an EMBL/GenBank/DDBJ whole genome shotgun (WGS) entry which is preliminary data.</text>
</comment>
<gene>
    <name evidence="1" type="ORF">H6G59_13295</name>
</gene>
<evidence type="ECO:0000313" key="2">
    <source>
        <dbReference type="Proteomes" id="UP000640531"/>
    </source>
</evidence>
<dbReference type="RefSeq" id="WP_190715133.1">
    <property type="nucleotide sequence ID" value="NZ_JACJST010000011.1"/>
</dbReference>
<reference evidence="1 2" key="1">
    <citation type="journal article" date="2020" name="ISME J.">
        <title>Comparative genomics reveals insights into cyanobacterial evolution and habitat adaptation.</title>
        <authorList>
            <person name="Chen M.Y."/>
            <person name="Teng W.K."/>
            <person name="Zhao L."/>
            <person name="Hu C.X."/>
            <person name="Zhou Y.K."/>
            <person name="Han B.P."/>
            <person name="Song L.R."/>
            <person name="Shu W.S."/>
        </authorList>
    </citation>
    <scope>NUCLEOTIDE SEQUENCE [LARGE SCALE GENOMIC DNA]</scope>
    <source>
        <strain evidence="1 2">FACHB-196</strain>
    </source>
</reference>
<keyword evidence="2" id="KW-1185">Reference proteome</keyword>
<name>A0ABR8FF50_9NOST</name>
<proteinExistence type="predicted"/>
<accession>A0ABR8FF50</accession>
<dbReference type="Proteomes" id="UP000640531">
    <property type="component" value="Unassembled WGS sequence"/>
</dbReference>
<dbReference type="EMBL" id="JACJST010000011">
    <property type="protein sequence ID" value="MBD2568857.1"/>
    <property type="molecule type" value="Genomic_DNA"/>
</dbReference>